<keyword evidence="2" id="KW-1185">Reference proteome</keyword>
<gene>
    <name evidence="1" type="ORF">MEDL_8246</name>
</gene>
<protein>
    <submittedName>
        <fullName evidence="1">Uncharacterized protein</fullName>
    </submittedName>
</protein>
<dbReference type="Proteomes" id="UP000683360">
    <property type="component" value="Unassembled WGS sequence"/>
</dbReference>
<proteinExistence type="predicted"/>
<sequence length="250" mass="28196">MSAKTTTMDYKNTAVNWASDIREMVCEYVYREYSSTVLEGEIDNSDTDSDITVWEISNESDSDNIGPSPAQKVSSSPFVLSQVFAKRRRLKKDTCQTGTDENIGSTDVEVTGEGLIQNEVNTIVIEKKRRGQNQGTDVNLEQTSISMLIALGFGKWNLKVHMYLLQLYGKPITKFYEKTRGYITFLFGLDLQGKRAFNLISAGLISLAKSVRGLLTNNEAQKPSQKEMESFLQYHTKKLKLTNKPINYSD</sequence>
<organism evidence="1 2">
    <name type="scientific">Mytilus edulis</name>
    <name type="common">Blue mussel</name>
    <dbReference type="NCBI Taxonomy" id="6550"/>
    <lineage>
        <taxon>Eukaryota</taxon>
        <taxon>Metazoa</taxon>
        <taxon>Spiralia</taxon>
        <taxon>Lophotrochozoa</taxon>
        <taxon>Mollusca</taxon>
        <taxon>Bivalvia</taxon>
        <taxon>Autobranchia</taxon>
        <taxon>Pteriomorphia</taxon>
        <taxon>Mytilida</taxon>
        <taxon>Mytiloidea</taxon>
        <taxon>Mytilidae</taxon>
        <taxon>Mytilinae</taxon>
        <taxon>Mytilus</taxon>
    </lineage>
</organism>
<dbReference type="OrthoDB" id="10391666at2759"/>
<evidence type="ECO:0000313" key="1">
    <source>
        <dbReference type="EMBL" id="CAG2193221.1"/>
    </source>
</evidence>
<evidence type="ECO:0000313" key="2">
    <source>
        <dbReference type="Proteomes" id="UP000683360"/>
    </source>
</evidence>
<reference evidence="1" key="1">
    <citation type="submission" date="2021-03" db="EMBL/GenBank/DDBJ databases">
        <authorList>
            <person name="Bekaert M."/>
        </authorList>
    </citation>
    <scope>NUCLEOTIDE SEQUENCE</scope>
</reference>
<name>A0A8S3Q970_MYTED</name>
<dbReference type="AlphaFoldDB" id="A0A8S3Q970"/>
<accession>A0A8S3Q970</accession>
<dbReference type="EMBL" id="CAJPWZ010000459">
    <property type="protein sequence ID" value="CAG2193221.1"/>
    <property type="molecule type" value="Genomic_DNA"/>
</dbReference>
<comment type="caution">
    <text evidence="1">The sequence shown here is derived from an EMBL/GenBank/DDBJ whole genome shotgun (WGS) entry which is preliminary data.</text>
</comment>